<sequence length="108" mass="12317">MAGLVYINATSIWPRYQRRIELEWKKLTDESISTGDHEHPIVAQESIHNVLREKWHYVDDAIKLKIPVACVTLRSHTSVKYVTNVQMAYAATISAPDRTAIEAQGKQN</sequence>
<dbReference type="Proteomes" id="UP001054821">
    <property type="component" value="Chromosome 6"/>
</dbReference>
<dbReference type="EMBL" id="JAJFAZ020000006">
    <property type="protein sequence ID" value="KAI5325818.1"/>
    <property type="molecule type" value="Genomic_DNA"/>
</dbReference>
<reference evidence="1 2" key="1">
    <citation type="journal article" date="2022" name="G3 (Bethesda)">
        <title>Whole-genome sequence and methylome profiling of the almond [Prunus dulcis (Mill.) D.A. Webb] cultivar 'Nonpareil'.</title>
        <authorList>
            <person name="D'Amico-Willman K.M."/>
            <person name="Ouma W.Z."/>
            <person name="Meulia T."/>
            <person name="Sideli G.M."/>
            <person name="Gradziel T.M."/>
            <person name="Fresnedo-Ramirez J."/>
        </authorList>
    </citation>
    <scope>NUCLEOTIDE SEQUENCE [LARGE SCALE GENOMIC DNA]</scope>
    <source>
        <strain evidence="1">Clone GOH B32 T37-40</strain>
    </source>
</reference>
<dbReference type="AlphaFoldDB" id="A0AAD4VIX0"/>
<evidence type="ECO:0000313" key="1">
    <source>
        <dbReference type="EMBL" id="KAI5325818.1"/>
    </source>
</evidence>
<accession>A0AAD4VIX0</accession>
<protein>
    <submittedName>
        <fullName evidence="1">Uncharacterized protein</fullName>
    </submittedName>
</protein>
<name>A0AAD4VIX0_PRUDU</name>
<keyword evidence="2" id="KW-1185">Reference proteome</keyword>
<comment type="caution">
    <text evidence="1">The sequence shown here is derived from an EMBL/GenBank/DDBJ whole genome shotgun (WGS) entry which is preliminary data.</text>
</comment>
<gene>
    <name evidence="1" type="ORF">L3X38_034892</name>
</gene>
<organism evidence="1 2">
    <name type="scientific">Prunus dulcis</name>
    <name type="common">Almond</name>
    <name type="synonym">Amygdalus dulcis</name>
    <dbReference type="NCBI Taxonomy" id="3755"/>
    <lineage>
        <taxon>Eukaryota</taxon>
        <taxon>Viridiplantae</taxon>
        <taxon>Streptophyta</taxon>
        <taxon>Embryophyta</taxon>
        <taxon>Tracheophyta</taxon>
        <taxon>Spermatophyta</taxon>
        <taxon>Magnoliopsida</taxon>
        <taxon>eudicotyledons</taxon>
        <taxon>Gunneridae</taxon>
        <taxon>Pentapetalae</taxon>
        <taxon>rosids</taxon>
        <taxon>fabids</taxon>
        <taxon>Rosales</taxon>
        <taxon>Rosaceae</taxon>
        <taxon>Amygdaloideae</taxon>
        <taxon>Amygdaleae</taxon>
        <taxon>Prunus</taxon>
    </lineage>
</organism>
<evidence type="ECO:0000313" key="2">
    <source>
        <dbReference type="Proteomes" id="UP001054821"/>
    </source>
</evidence>
<proteinExistence type="predicted"/>